<dbReference type="PANTHER" id="PTHR36436:SF6">
    <property type="entry name" value="SLL5081 PROTEIN"/>
    <property type="match status" value="1"/>
</dbReference>
<evidence type="ECO:0000313" key="2">
    <source>
        <dbReference type="Proteomes" id="UP000215433"/>
    </source>
</evidence>
<reference evidence="1 2" key="1">
    <citation type="submission" date="2017-05" db="EMBL/GenBank/DDBJ databases">
        <title>Bifidobacterium vansinderenii sp. nov.</title>
        <authorList>
            <person name="Lugli G.A."/>
            <person name="Duranti S."/>
            <person name="Mangifesta M."/>
        </authorList>
    </citation>
    <scope>NUCLEOTIDE SEQUENCE [LARGE SCALE GENOMIC DNA]</scope>
    <source>
        <strain evidence="1 2">Tam10B</strain>
    </source>
</reference>
<dbReference type="RefSeq" id="WP_093960084.1">
    <property type="nucleotide sequence ID" value="NZ_NEWD01000007.1"/>
</dbReference>
<dbReference type="SUPFAM" id="SSF103032">
    <property type="entry name" value="Hypothetical protein YwqG"/>
    <property type="match status" value="1"/>
</dbReference>
<dbReference type="Proteomes" id="UP000215433">
    <property type="component" value="Unassembled WGS sequence"/>
</dbReference>
<evidence type="ECO:0008006" key="3">
    <source>
        <dbReference type="Google" id="ProtNLM"/>
    </source>
</evidence>
<proteinExistence type="predicted"/>
<gene>
    <name evidence="1" type="ORF">Tam10B_0928</name>
</gene>
<evidence type="ECO:0000313" key="1">
    <source>
        <dbReference type="EMBL" id="OXN00971.1"/>
    </source>
</evidence>
<dbReference type="OrthoDB" id="4929513at2"/>
<dbReference type="InterPro" id="IPR035948">
    <property type="entry name" value="YwqG-like_sf"/>
</dbReference>
<dbReference type="AlphaFoldDB" id="A0A229VZD4"/>
<keyword evidence="2" id="KW-1185">Reference proteome</keyword>
<dbReference type="Pfam" id="PF09234">
    <property type="entry name" value="DUF1963"/>
    <property type="match status" value="1"/>
</dbReference>
<sequence>MRLLDRLFGKGPSAEQQGLAHGIHNPIDTAVTGIQRDEAYADTARIPQLSDYVAQVIASMIRHSTDAPVIQLTPTAAAPSVFDTKIGGAFYVPEGMRPPRNKETGESLYLLAQLNFGQLPHLPDFPDHGLLQFFIAGDDPLYGMNLDDPQSQKTWRIRYLPTVPDVRTPLRTFHPAWKSDTDLPFPNERFTLQLAPTLATQAITTSDHRFDGELQRCIGSMNDRDRDFYRMHEAEISDTLADLLAWGGHQIGGYPLFTQEDPRTNDPIWRGADTMLLQIDSTDDVMFGDSGVANFFIRPDQLRHLDFSQVLYTWDCY</sequence>
<dbReference type="EMBL" id="NEWD01000007">
    <property type="protein sequence ID" value="OXN00971.1"/>
    <property type="molecule type" value="Genomic_DNA"/>
</dbReference>
<organism evidence="1 2">
    <name type="scientific">Bifidobacterium vansinderenii</name>
    <dbReference type="NCBI Taxonomy" id="1984871"/>
    <lineage>
        <taxon>Bacteria</taxon>
        <taxon>Bacillati</taxon>
        <taxon>Actinomycetota</taxon>
        <taxon>Actinomycetes</taxon>
        <taxon>Bifidobacteriales</taxon>
        <taxon>Bifidobacteriaceae</taxon>
        <taxon>Bifidobacterium</taxon>
    </lineage>
</organism>
<comment type="caution">
    <text evidence="1">The sequence shown here is derived from an EMBL/GenBank/DDBJ whole genome shotgun (WGS) entry which is preliminary data.</text>
</comment>
<accession>A0A229VZD4</accession>
<dbReference type="PANTHER" id="PTHR36436">
    <property type="entry name" value="SLL5081 PROTEIN"/>
    <property type="match status" value="1"/>
</dbReference>
<dbReference type="InterPro" id="IPR015315">
    <property type="entry name" value="DUF1963"/>
</dbReference>
<dbReference type="Gene3D" id="2.30.320.10">
    <property type="entry name" value="YwqG-like"/>
    <property type="match status" value="1"/>
</dbReference>
<protein>
    <recommendedName>
        <fullName evidence="3">Cytoplasmic protein</fullName>
    </recommendedName>
</protein>
<name>A0A229VZD4_9BIFI</name>